<dbReference type="EMBL" id="BBMN01000003">
    <property type="protein sequence ID" value="GAL03863.1"/>
    <property type="molecule type" value="Genomic_DNA"/>
</dbReference>
<reference evidence="1 2" key="1">
    <citation type="journal article" date="2014" name="Genome Announc.">
        <title>Draft Genome Sequences of Two Vibrionaceae Species, Vibrio ponticus C121 and Photobacterium aphoticum C119, Isolated as Coral Reef Microbiota.</title>
        <authorList>
            <person name="Al-saari N."/>
            <person name="Meirelles P.M."/>
            <person name="Mino S."/>
            <person name="Suda W."/>
            <person name="Oshima K."/>
            <person name="Hattori M."/>
            <person name="Ohkuma M."/>
            <person name="Thompson F.L."/>
            <person name="Gomez-Gil B."/>
            <person name="Sawabe T."/>
            <person name="Sawabe T."/>
        </authorList>
    </citation>
    <scope>NUCLEOTIDE SEQUENCE [LARGE SCALE GENOMIC DNA]</scope>
    <source>
        <strain evidence="1 2">JCM 19237</strain>
    </source>
</reference>
<gene>
    <name evidence="1" type="ORF">JCM19237_2014</name>
</gene>
<accession>A0A090QNN6</accession>
<dbReference type="Proteomes" id="UP000029227">
    <property type="component" value="Unassembled WGS sequence"/>
</dbReference>
<evidence type="ECO:0000313" key="2">
    <source>
        <dbReference type="Proteomes" id="UP000029227"/>
    </source>
</evidence>
<dbReference type="AlphaFoldDB" id="A0A090QNN6"/>
<protein>
    <submittedName>
        <fullName evidence="1">Uncharacterized protein</fullName>
    </submittedName>
</protein>
<evidence type="ECO:0000313" key="1">
    <source>
        <dbReference type="EMBL" id="GAL03863.1"/>
    </source>
</evidence>
<proteinExistence type="predicted"/>
<organism evidence="1 2">
    <name type="scientific">Photobacterium aphoticum</name>
    <dbReference type="NCBI Taxonomy" id="754436"/>
    <lineage>
        <taxon>Bacteria</taxon>
        <taxon>Pseudomonadati</taxon>
        <taxon>Pseudomonadota</taxon>
        <taxon>Gammaproteobacteria</taxon>
        <taxon>Vibrionales</taxon>
        <taxon>Vibrionaceae</taxon>
        <taxon>Photobacterium</taxon>
    </lineage>
</organism>
<comment type="caution">
    <text evidence="1">The sequence shown here is derived from an EMBL/GenBank/DDBJ whole genome shotgun (WGS) entry which is preliminary data.</text>
</comment>
<sequence>MLMLLLSGCSTTEKVWDQPHYYESVSAFTINENNNLFIATGKEHAYVFEISKAFKQALIVSREITFTPSLSDFTLRESGEITGDITLTIASGALSEQMKNELVRLGFSQDDNMTLHYTLNGNRYQLEETGDTIQLANHYPVKVIQASSTVSNVGKVIITPGAVVVDSALMVTTGIPTAIIYGVLGAYMYADYPTE</sequence>
<name>A0A090QNN6_9GAMM</name>
<dbReference type="eggNOG" id="ENOG50313Y6">
    <property type="taxonomic scope" value="Bacteria"/>
</dbReference>